<evidence type="ECO:0000313" key="4">
    <source>
        <dbReference type="Proteomes" id="UP000756530"/>
    </source>
</evidence>
<dbReference type="InterPro" id="IPR000994">
    <property type="entry name" value="Pept_M24"/>
</dbReference>
<sequence length="394" mass="44297">MPIENAHFTQAEFDRRIALTRKAMEEVGIDVLFVTNPSNMNYLTGYDGWSFYVHQGVILPMEGKPIWWGRLQDANGARRTVWMEDDEIIFYADRYIQAPDIHPMEDLASHLRIMDFGDKRVGMEMETYFFTAKAFAVLAEGLPDAELVDASTLVNWVRLRKSDEELAFMRRAARISELVIEKAVEIAEPGMLKHELVGELFKTSVHGEDDSWGDYPAIVPLLPSGADASAPHLTWNGEALKKGEATFIEQSGCYRRYHAPLSRTIFFGKPPKHMSDASKALTEGLNAGIEVAQAGMRACDIARALDVELLKVGIERPNRAGYAVGLSYPPDWGEHTVSIRAFDETVLEPGMTFHFMPGLWMDDWGLETTETILIKETGPAEPLCNVERQLFVKP</sequence>
<feature type="domain" description="Creatinase N-terminal" evidence="2">
    <location>
        <begin position="16"/>
        <end position="159"/>
    </location>
</feature>
<protein>
    <submittedName>
        <fullName evidence="3">M24 family metallopeptidase</fullName>
    </submittedName>
</protein>
<dbReference type="Pfam" id="PF01321">
    <property type="entry name" value="Creatinase_N"/>
    <property type="match status" value="1"/>
</dbReference>
<reference evidence="3 4" key="1">
    <citation type="submission" date="2021-05" db="EMBL/GenBank/DDBJ databases">
        <title>Culturable bacteria isolated from Daya Bay.</title>
        <authorList>
            <person name="Zheng W."/>
            <person name="Yu S."/>
            <person name="Huang Y."/>
        </authorList>
    </citation>
    <scope>NUCLEOTIDE SEQUENCE [LARGE SCALE GENOMIC DNA]</scope>
    <source>
        <strain evidence="3 4">DP4N28-5</strain>
    </source>
</reference>
<evidence type="ECO:0000259" key="1">
    <source>
        <dbReference type="Pfam" id="PF00557"/>
    </source>
</evidence>
<dbReference type="PANTHER" id="PTHR46112">
    <property type="entry name" value="AMINOPEPTIDASE"/>
    <property type="match status" value="1"/>
</dbReference>
<proteinExistence type="predicted"/>
<dbReference type="InterPro" id="IPR000587">
    <property type="entry name" value="Creatinase_N"/>
</dbReference>
<name>A0ABS6SXI0_9RHOB</name>
<evidence type="ECO:0000313" key="3">
    <source>
        <dbReference type="EMBL" id="MBV7377677.1"/>
    </source>
</evidence>
<dbReference type="Pfam" id="PF00557">
    <property type="entry name" value="Peptidase_M24"/>
    <property type="match status" value="1"/>
</dbReference>
<dbReference type="RefSeq" id="WP_218390551.1">
    <property type="nucleotide sequence ID" value="NZ_JAHUZE010000001.1"/>
</dbReference>
<keyword evidence="4" id="KW-1185">Reference proteome</keyword>
<dbReference type="Proteomes" id="UP000756530">
    <property type="component" value="Unassembled WGS sequence"/>
</dbReference>
<accession>A0ABS6SXI0</accession>
<dbReference type="CDD" id="cd01066">
    <property type="entry name" value="APP_MetAP"/>
    <property type="match status" value="1"/>
</dbReference>
<dbReference type="InterPro" id="IPR050659">
    <property type="entry name" value="Peptidase_M24B"/>
</dbReference>
<dbReference type="EMBL" id="JAHUZE010000001">
    <property type="protein sequence ID" value="MBV7377677.1"/>
    <property type="molecule type" value="Genomic_DNA"/>
</dbReference>
<dbReference type="PANTHER" id="PTHR46112:SF2">
    <property type="entry name" value="XAA-PRO AMINOPEPTIDASE P-RELATED"/>
    <property type="match status" value="1"/>
</dbReference>
<gene>
    <name evidence="3" type="ORF">KJP28_01985</name>
</gene>
<evidence type="ECO:0000259" key="2">
    <source>
        <dbReference type="Pfam" id="PF01321"/>
    </source>
</evidence>
<feature type="domain" description="Peptidase M24" evidence="1">
    <location>
        <begin position="168"/>
        <end position="376"/>
    </location>
</feature>
<organism evidence="3 4">
    <name type="scientific">Maritimibacter dapengensis</name>
    <dbReference type="NCBI Taxonomy" id="2836868"/>
    <lineage>
        <taxon>Bacteria</taxon>
        <taxon>Pseudomonadati</taxon>
        <taxon>Pseudomonadota</taxon>
        <taxon>Alphaproteobacteria</taxon>
        <taxon>Rhodobacterales</taxon>
        <taxon>Roseobacteraceae</taxon>
        <taxon>Maritimibacter</taxon>
    </lineage>
</organism>
<comment type="caution">
    <text evidence="3">The sequence shown here is derived from an EMBL/GenBank/DDBJ whole genome shotgun (WGS) entry which is preliminary data.</text>
</comment>